<sequence length="137" mass="15425">MTSPVLDEAKGSVSLVLTKNHPVPTPAFRAGAPPYWAPSAVVERDTPYTRVCFWSSGELRSVILVGHPALRLLELQRYGKLLQACPCQEIYYIVGAQMRITKISIIVPWSLLGCQLKTNASFEIDQLEDDYWFELNK</sequence>
<protein>
    <submittedName>
        <fullName evidence="1">SFRICE_026899</fullName>
    </submittedName>
</protein>
<evidence type="ECO:0000313" key="1">
    <source>
        <dbReference type="EMBL" id="SOQ36259.1"/>
    </source>
</evidence>
<dbReference type="EMBL" id="ODYU01000859">
    <property type="protein sequence ID" value="SOQ36259.1"/>
    <property type="molecule type" value="Genomic_DNA"/>
</dbReference>
<organism evidence="1">
    <name type="scientific">Spodoptera frugiperda</name>
    <name type="common">Fall armyworm</name>
    <dbReference type="NCBI Taxonomy" id="7108"/>
    <lineage>
        <taxon>Eukaryota</taxon>
        <taxon>Metazoa</taxon>
        <taxon>Ecdysozoa</taxon>
        <taxon>Arthropoda</taxon>
        <taxon>Hexapoda</taxon>
        <taxon>Insecta</taxon>
        <taxon>Pterygota</taxon>
        <taxon>Neoptera</taxon>
        <taxon>Endopterygota</taxon>
        <taxon>Lepidoptera</taxon>
        <taxon>Glossata</taxon>
        <taxon>Ditrysia</taxon>
        <taxon>Noctuoidea</taxon>
        <taxon>Noctuidae</taxon>
        <taxon>Amphipyrinae</taxon>
        <taxon>Spodoptera</taxon>
    </lineage>
</organism>
<proteinExistence type="predicted"/>
<reference evidence="1" key="1">
    <citation type="submission" date="2016-07" db="EMBL/GenBank/DDBJ databases">
        <authorList>
            <person name="Bretaudeau A."/>
        </authorList>
    </citation>
    <scope>NUCLEOTIDE SEQUENCE</scope>
    <source>
        <strain evidence="1">Rice</strain>
        <tissue evidence="1">Whole body</tissue>
    </source>
</reference>
<dbReference type="AlphaFoldDB" id="A0A2H1V640"/>
<accession>A0A2H1V640</accession>
<name>A0A2H1V640_SPOFR</name>
<gene>
    <name evidence="1" type="ORF">SFRICE_026899</name>
</gene>